<proteinExistence type="predicted"/>
<accession>U2QTN8</accession>
<organism evidence="1 2">
    <name type="scientific">Faecalitalea cylindroides ATCC 27803</name>
    <dbReference type="NCBI Taxonomy" id="649755"/>
    <lineage>
        <taxon>Bacteria</taxon>
        <taxon>Bacillati</taxon>
        <taxon>Bacillota</taxon>
        <taxon>Erysipelotrichia</taxon>
        <taxon>Erysipelotrichales</taxon>
        <taxon>Erysipelotrichaceae</taxon>
        <taxon>Faecalitalea</taxon>
    </lineage>
</organism>
<protein>
    <submittedName>
        <fullName evidence="1">Uncharacterized protein</fullName>
    </submittedName>
</protein>
<name>U2QTN8_9FIRM</name>
<dbReference type="Proteomes" id="UP000016658">
    <property type="component" value="Unassembled WGS sequence"/>
</dbReference>
<evidence type="ECO:0000313" key="2">
    <source>
        <dbReference type="Proteomes" id="UP000016658"/>
    </source>
</evidence>
<dbReference type="EMBL" id="AWVI01000094">
    <property type="protein sequence ID" value="ERK42107.1"/>
    <property type="molecule type" value="Genomic_DNA"/>
</dbReference>
<dbReference type="AlphaFoldDB" id="U2QTN8"/>
<gene>
    <name evidence="1" type="ORF">HMPREF0367_01753</name>
</gene>
<evidence type="ECO:0000313" key="1">
    <source>
        <dbReference type="EMBL" id="ERK42107.1"/>
    </source>
</evidence>
<dbReference type="HOGENOM" id="CLU_3200040_0_0_9"/>
<sequence>MLDCDKLTGEIAVGYFIVLIENIIYEKIRTFKFAIDFLVQRRHNV</sequence>
<reference evidence="1 2" key="1">
    <citation type="submission" date="2013-06" db="EMBL/GenBank/DDBJ databases">
        <authorList>
            <person name="Weinstock G."/>
            <person name="Sodergren E."/>
            <person name="Lobos E.A."/>
            <person name="Fulton L."/>
            <person name="Fulton R."/>
            <person name="Courtney L."/>
            <person name="Fronick C."/>
            <person name="O'Laughlin M."/>
            <person name="Godfrey J."/>
            <person name="Wilson R.M."/>
            <person name="Miner T."/>
            <person name="Farmer C."/>
            <person name="Delehaunty K."/>
            <person name="Cordes M."/>
            <person name="Minx P."/>
            <person name="Tomlinson C."/>
            <person name="Chen J."/>
            <person name="Wollam A."/>
            <person name="Pepin K.H."/>
            <person name="Bhonagiri V."/>
            <person name="Zhang X."/>
            <person name="Warren W."/>
            <person name="Mitreva M."/>
            <person name="Mardis E.R."/>
            <person name="Wilson R.K."/>
        </authorList>
    </citation>
    <scope>NUCLEOTIDE SEQUENCE [LARGE SCALE GENOMIC DNA]</scope>
    <source>
        <strain evidence="1 2">ATCC 27803</strain>
    </source>
</reference>
<comment type="caution">
    <text evidence="1">The sequence shown here is derived from an EMBL/GenBank/DDBJ whole genome shotgun (WGS) entry which is preliminary data.</text>
</comment>